<keyword evidence="20" id="KW-1185">Reference proteome</keyword>
<reference evidence="20" key="1">
    <citation type="submission" date="2016-02" db="EMBL/GenBank/DDBJ databases">
        <title>Comparative genomics of biotechnologically important yeasts.</title>
        <authorList>
            <consortium name="DOE Joint Genome Institute"/>
            <person name="Riley R."/>
            <person name="Haridas S."/>
            <person name="Wolfe K.H."/>
            <person name="Lopes M.R."/>
            <person name="Hittinger C.T."/>
            <person name="Goker M."/>
            <person name="Salamov A."/>
            <person name="Wisecaver J."/>
            <person name="Long T.M."/>
            <person name="Aerts A.L."/>
            <person name="Barry K."/>
            <person name="Choi C."/>
            <person name="Clum A."/>
            <person name="Coughlan A.Y."/>
            <person name="Deshpande S."/>
            <person name="Douglass A.P."/>
            <person name="Hanson S.J."/>
            <person name="Klenk H.-P."/>
            <person name="Labutti K."/>
            <person name="Lapidus A."/>
            <person name="Lindquist E."/>
            <person name="Lipzen A."/>
            <person name="Meier-Kolthoff J.P."/>
            <person name="Ohm R.A."/>
            <person name="Otillar R.P."/>
            <person name="Pangilinan J."/>
            <person name="Peng Y."/>
            <person name="Rokas A."/>
            <person name="Rosa C.A."/>
            <person name="Scheuner C."/>
            <person name="Sibirny A.A."/>
            <person name="Slot J.C."/>
            <person name="Stielow J.B."/>
            <person name="Sun H."/>
            <person name="Kurtzman C.P."/>
            <person name="Blackwell M."/>
            <person name="Jeffries T.W."/>
            <person name="Grigoriev I.V."/>
        </authorList>
    </citation>
    <scope>NUCLEOTIDE SEQUENCE [LARGE SCALE GENOMIC DNA]</scope>
    <source>
        <strain evidence="20">NRRL Y-17796</strain>
    </source>
</reference>
<dbReference type="EMBL" id="KV453842">
    <property type="protein sequence ID" value="ODV90647.1"/>
    <property type="molecule type" value="Genomic_DNA"/>
</dbReference>
<evidence type="ECO:0000256" key="5">
    <source>
        <dbReference type="ARBA" id="ARBA00014520"/>
    </source>
</evidence>
<keyword evidence="11" id="KW-0159">Chromosome partition</keyword>
<dbReference type="GO" id="GO:0005874">
    <property type="term" value="C:microtubule"/>
    <property type="evidence" value="ECO:0007669"/>
    <property type="project" value="UniProtKB-KW"/>
</dbReference>
<organism evidence="19 20">
    <name type="scientific">Tortispora caseinolytica NRRL Y-17796</name>
    <dbReference type="NCBI Taxonomy" id="767744"/>
    <lineage>
        <taxon>Eukaryota</taxon>
        <taxon>Fungi</taxon>
        <taxon>Dikarya</taxon>
        <taxon>Ascomycota</taxon>
        <taxon>Saccharomycotina</taxon>
        <taxon>Trigonopsidomycetes</taxon>
        <taxon>Trigonopsidales</taxon>
        <taxon>Trigonopsidaceae</taxon>
        <taxon>Tortispora</taxon>
    </lineage>
</organism>
<keyword evidence="7" id="KW-0963">Cytoplasm</keyword>
<evidence type="ECO:0000256" key="3">
    <source>
        <dbReference type="ARBA" id="ARBA00004629"/>
    </source>
</evidence>
<keyword evidence="9" id="KW-0493">Microtubule</keyword>
<gene>
    <name evidence="19" type="ORF">CANCADRAFT_108762</name>
</gene>
<evidence type="ECO:0000256" key="8">
    <source>
        <dbReference type="ARBA" id="ARBA00022618"/>
    </source>
</evidence>
<evidence type="ECO:0000256" key="15">
    <source>
        <dbReference type="ARBA" id="ARBA00023306"/>
    </source>
</evidence>
<dbReference type="Pfam" id="PF08655">
    <property type="entry name" value="DASH_Ask1"/>
    <property type="match status" value="1"/>
</dbReference>
<dbReference type="OrthoDB" id="5573898at2759"/>
<evidence type="ECO:0000256" key="13">
    <source>
        <dbReference type="ARBA" id="ARBA00023212"/>
    </source>
</evidence>
<evidence type="ECO:0000313" key="20">
    <source>
        <dbReference type="Proteomes" id="UP000095023"/>
    </source>
</evidence>
<evidence type="ECO:0000256" key="17">
    <source>
        <dbReference type="ARBA" id="ARBA00029735"/>
    </source>
</evidence>
<evidence type="ECO:0000256" key="18">
    <source>
        <dbReference type="SAM" id="MobiDB-lite"/>
    </source>
</evidence>
<dbReference type="PANTHER" id="PTHR28200">
    <property type="entry name" value="DASH COMPLEX SUBUNIT ASK1"/>
    <property type="match status" value="1"/>
</dbReference>
<accession>A0A1E4TG12</accession>
<keyword evidence="16" id="KW-0137">Centromere</keyword>
<evidence type="ECO:0000256" key="11">
    <source>
        <dbReference type="ARBA" id="ARBA00022829"/>
    </source>
</evidence>
<evidence type="ECO:0000256" key="4">
    <source>
        <dbReference type="ARBA" id="ARBA00010731"/>
    </source>
</evidence>
<evidence type="ECO:0000256" key="2">
    <source>
        <dbReference type="ARBA" id="ARBA00004186"/>
    </source>
</evidence>
<keyword evidence="12" id="KW-0995">Kinetochore</keyword>
<evidence type="ECO:0000256" key="6">
    <source>
        <dbReference type="ARBA" id="ARBA00022454"/>
    </source>
</evidence>
<keyword evidence="10" id="KW-0498">Mitosis</keyword>
<keyword evidence="6" id="KW-0158">Chromosome</keyword>
<evidence type="ECO:0000256" key="7">
    <source>
        <dbReference type="ARBA" id="ARBA00022490"/>
    </source>
</evidence>
<dbReference type="Proteomes" id="UP000095023">
    <property type="component" value="Unassembled WGS sequence"/>
</dbReference>
<evidence type="ECO:0000256" key="14">
    <source>
        <dbReference type="ARBA" id="ARBA00023242"/>
    </source>
</evidence>
<evidence type="ECO:0000256" key="10">
    <source>
        <dbReference type="ARBA" id="ARBA00022776"/>
    </source>
</evidence>
<feature type="compositionally biased region" description="Low complexity" evidence="18">
    <location>
        <begin position="281"/>
        <end position="292"/>
    </location>
</feature>
<evidence type="ECO:0000256" key="9">
    <source>
        <dbReference type="ARBA" id="ARBA00022701"/>
    </source>
</evidence>
<evidence type="ECO:0000256" key="16">
    <source>
        <dbReference type="ARBA" id="ARBA00023328"/>
    </source>
</evidence>
<dbReference type="GO" id="GO:0044732">
    <property type="term" value="C:mitotic spindle pole body"/>
    <property type="evidence" value="ECO:0007669"/>
    <property type="project" value="TreeGrafter"/>
</dbReference>
<dbReference type="InterPro" id="IPR013964">
    <property type="entry name" value="DASH_Ask1"/>
</dbReference>
<dbReference type="GO" id="GO:0051301">
    <property type="term" value="P:cell division"/>
    <property type="evidence" value="ECO:0007669"/>
    <property type="project" value="UniProtKB-KW"/>
</dbReference>
<feature type="region of interest" description="Disordered" evidence="18">
    <location>
        <begin position="232"/>
        <end position="298"/>
    </location>
</feature>
<dbReference type="GO" id="GO:0072686">
    <property type="term" value="C:mitotic spindle"/>
    <property type="evidence" value="ECO:0007669"/>
    <property type="project" value="InterPro"/>
</dbReference>
<keyword evidence="13" id="KW-0206">Cytoskeleton</keyword>
<evidence type="ECO:0000313" key="19">
    <source>
        <dbReference type="EMBL" id="ODV90647.1"/>
    </source>
</evidence>
<proteinExistence type="inferred from homology"/>
<dbReference type="PANTHER" id="PTHR28200:SF1">
    <property type="entry name" value="DASH COMPLEX SUBUNIT ASK1"/>
    <property type="match status" value="1"/>
</dbReference>
<comment type="similarity">
    <text evidence="4">Belongs to the DASH complex ASK1 family.</text>
</comment>
<protein>
    <recommendedName>
        <fullName evidence="5">DASH complex subunit ASK1</fullName>
    </recommendedName>
    <alternativeName>
        <fullName evidence="17">Outer kinetochore protein ASK1</fullName>
    </alternativeName>
</protein>
<evidence type="ECO:0000256" key="12">
    <source>
        <dbReference type="ARBA" id="ARBA00022838"/>
    </source>
</evidence>
<name>A0A1E4TG12_9ASCO</name>
<dbReference type="GO" id="GO:0042729">
    <property type="term" value="C:DASH complex"/>
    <property type="evidence" value="ECO:0007669"/>
    <property type="project" value="InterPro"/>
</dbReference>
<keyword evidence="14" id="KW-0539">Nucleus</keyword>
<dbReference type="GO" id="GO:0008608">
    <property type="term" value="P:attachment of spindle microtubules to kinetochore"/>
    <property type="evidence" value="ECO:0007669"/>
    <property type="project" value="InterPro"/>
</dbReference>
<dbReference type="AlphaFoldDB" id="A0A1E4TG12"/>
<evidence type="ECO:0000256" key="1">
    <source>
        <dbReference type="ARBA" id="ARBA00004123"/>
    </source>
</evidence>
<sequence>MSSSDELERLEQSITLCLQEIDKNFARAHRTVTSSIIPVVERYGEECERVYQRTKFWKQFFEASANVKLTACETEVYVNDDDEKNDKIDDDDCNKDKEVSEAATDDTSQFLQTVDALTQSTPLPTDRQRQKLMQIPKSDTPPSMNASGMAATRGGAAGSMSMSSPSMSPAISLAHARITPSRPIRRMLNSTMTFQMETPNQRTADFSFDDSSSSMMDPPTITAFNPRELDISEQASSSPRTPVLRSSLPRFDDTSDSSFPQMSPPITMQFGGPNTSVRFTPSRPSESSFTDSSDFEMG</sequence>
<keyword evidence="15" id="KW-0131">Cell cycle</keyword>
<comment type="subcellular location">
    <subcellularLocation>
        <location evidence="3">Chromosome</location>
        <location evidence="3">Centromere</location>
        <location evidence="3">Kinetochore</location>
    </subcellularLocation>
    <subcellularLocation>
        <location evidence="2">Cytoplasm</location>
        <location evidence="2">Cytoskeleton</location>
        <location evidence="2">Spindle</location>
    </subcellularLocation>
    <subcellularLocation>
        <location evidence="1">Nucleus</location>
    </subcellularLocation>
</comment>
<feature type="compositionally biased region" description="Polar residues" evidence="18">
    <location>
        <begin position="256"/>
        <end position="279"/>
    </location>
</feature>
<keyword evidence="8" id="KW-0132">Cell division</keyword>